<evidence type="ECO:0000256" key="1">
    <source>
        <dbReference type="SAM" id="Phobius"/>
    </source>
</evidence>
<comment type="caution">
    <text evidence="2">The sequence shown here is derived from an EMBL/GenBank/DDBJ whole genome shotgun (WGS) entry which is preliminary data.</text>
</comment>
<protein>
    <submittedName>
        <fullName evidence="2">Transporter</fullName>
    </submittedName>
</protein>
<feature type="transmembrane region" description="Helical" evidence="1">
    <location>
        <begin position="95"/>
        <end position="117"/>
    </location>
</feature>
<sequence>MPRRRPPETKRALRGAPPTFSRFSIGQVNAAQPSGCDPGDYNVTTKKTTLKSVFLTGLLVLVPLAITLWVLGLVIGTMDQTLLLLPESWQPERVFGFHLPGLGAMLTLAFIFIVGLLTQNFIGQKLVQWWDAILRHIPVVGPLYTSVKQVSDTLLSSSGNAFRKALLIEYPRKGSYTIGFLTGIPGGDVPNNLEEDCVSVYVPTTPNPTSGFFLMMPKSEVVELDMTVDAALKYIVSMGVVAPAPSMPANGPVSPARRPTESPM</sequence>
<keyword evidence="1" id="KW-0472">Membrane</keyword>
<feature type="transmembrane region" description="Helical" evidence="1">
    <location>
        <begin position="53"/>
        <end position="75"/>
    </location>
</feature>
<name>A0ABR5HK89_9BURK</name>
<dbReference type="InterPro" id="IPR007462">
    <property type="entry name" value="COV1-like"/>
</dbReference>
<organism evidence="2 3">
    <name type="scientific">Candidatus Burkholderia pumila</name>
    <dbReference type="NCBI Taxonomy" id="1090375"/>
    <lineage>
        <taxon>Bacteria</taxon>
        <taxon>Pseudomonadati</taxon>
        <taxon>Pseudomonadota</taxon>
        <taxon>Betaproteobacteria</taxon>
        <taxon>Burkholderiales</taxon>
        <taxon>Burkholderiaceae</taxon>
        <taxon>Burkholderia</taxon>
    </lineage>
</organism>
<keyword evidence="3" id="KW-1185">Reference proteome</keyword>
<evidence type="ECO:0000313" key="2">
    <source>
        <dbReference type="EMBL" id="KMQ78492.1"/>
    </source>
</evidence>
<evidence type="ECO:0000313" key="3">
    <source>
        <dbReference type="Proteomes" id="UP000242951"/>
    </source>
</evidence>
<dbReference type="Pfam" id="PF04367">
    <property type="entry name" value="DUF502"/>
    <property type="match status" value="1"/>
</dbReference>
<dbReference type="EMBL" id="LELG01000286">
    <property type="protein sequence ID" value="KMQ78492.1"/>
    <property type="molecule type" value="Genomic_DNA"/>
</dbReference>
<reference evidence="2 3" key="1">
    <citation type="submission" date="2015-06" db="EMBL/GenBank/DDBJ databases">
        <title>Comparative genomics of Burkholderia leaf nodule symbionts.</title>
        <authorList>
            <person name="Carlier A."/>
            <person name="Eberl L."/>
            <person name="Pinto-Carbo M."/>
        </authorList>
    </citation>
    <scope>NUCLEOTIDE SEQUENCE [LARGE SCALE GENOMIC DNA]</scope>
    <source>
        <strain evidence="2 3">UZHbot3</strain>
    </source>
</reference>
<proteinExistence type="predicted"/>
<dbReference type="PANTHER" id="PTHR31876:SF26">
    <property type="entry name" value="PROTEIN LIKE COV 2"/>
    <property type="match status" value="1"/>
</dbReference>
<keyword evidence="1" id="KW-0812">Transmembrane</keyword>
<accession>A0ABR5HK89</accession>
<keyword evidence="1" id="KW-1133">Transmembrane helix</keyword>
<dbReference type="Proteomes" id="UP000242951">
    <property type="component" value="Unassembled WGS sequence"/>
</dbReference>
<dbReference type="PANTHER" id="PTHR31876">
    <property type="entry name" value="COV-LIKE PROTEIN 1"/>
    <property type="match status" value="1"/>
</dbReference>
<gene>
    <name evidence="2" type="ORF">BPMI_03590</name>
</gene>